<accession>A0A6G1G2W4</accession>
<reference evidence="4" key="2">
    <citation type="submission" date="2020-04" db="EMBL/GenBank/DDBJ databases">
        <authorList>
            <consortium name="NCBI Genome Project"/>
        </authorList>
    </citation>
    <scope>NUCLEOTIDE SEQUENCE</scope>
    <source>
        <strain evidence="4">CBS 781.70</strain>
    </source>
</reference>
<keyword evidence="1" id="KW-0812">Transmembrane</keyword>
<feature type="transmembrane region" description="Helical" evidence="1">
    <location>
        <begin position="148"/>
        <end position="172"/>
    </location>
</feature>
<evidence type="ECO:0000313" key="3">
    <source>
        <dbReference type="Proteomes" id="UP000504638"/>
    </source>
</evidence>
<reference evidence="4" key="3">
    <citation type="submission" date="2025-04" db="UniProtKB">
        <authorList>
            <consortium name="RefSeq"/>
        </authorList>
    </citation>
    <scope>IDENTIFICATION</scope>
    <source>
        <strain evidence="4">CBS 781.70</strain>
    </source>
</reference>
<keyword evidence="3" id="KW-1185">Reference proteome</keyword>
<proteinExistence type="predicted"/>
<name>A0A6G1G2W4_9PEZI</name>
<organism evidence="2">
    <name type="scientific">Eremomyces bilateralis CBS 781.70</name>
    <dbReference type="NCBI Taxonomy" id="1392243"/>
    <lineage>
        <taxon>Eukaryota</taxon>
        <taxon>Fungi</taxon>
        <taxon>Dikarya</taxon>
        <taxon>Ascomycota</taxon>
        <taxon>Pezizomycotina</taxon>
        <taxon>Dothideomycetes</taxon>
        <taxon>Dothideomycetes incertae sedis</taxon>
        <taxon>Eremomycetales</taxon>
        <taxon>Eremomycetaceae</taxon>
        <taxon>Eremomyces</taxon>
    </lineage>
</organism>
<dbReference type="OrthoDB" id="3793201at2759"/>
<dbReference type="AlphaFoldDB" id="A0A6G1G2W4"/>
<evidence type="ECO:0000313" key="2">
    <source>
        <dbReference type="EMBL" id="KAF1812332.1"/>
    </source>
</evidence>
<gene>
    <name evidence="2 4" type="ORF">P152DRAFT_487951</name>
</gene>
<dbReference type="Proteomes" id="UP000504638">
    <property type="component" value="Unplaced"/>
</dbReference>
<dbReference type="RefSeq" id="XP_033533963.1">
    <property type="nucleotide sequence ID" value="XM_033682108.1"/>
</dbReference>
<protein>
    <submittedName>
        <fullName evidence="2 4">Uncharacterized protein</fullName>
    </submittedName>
</protein>
<keyword evidence="1" id="KW-1133">Transmembrane helix</keyword>
<feature type="transmembrane region" description="Helical" evidence="1">
    <location>
        <begin position="54"/>
        <end position="81"/>
    </location>
</feature>
<keyword evidence="1" id="KW-0472">Membrane</keyword>
<dbReference type="GeneID" id="54422678"/>
<sequence>MSGLRLPLIGWLGYLRIFLRTIGLHVLNSVDRWFLQKAAGEQPKAVIYKSRFIALFRCCIHIVPATLSIFLLSITFCGYFIGWDLAGTPGNSRTYLSVLQVAAKTHSRRSPFGLLGSALSFSQLSFFWTQDFIGAVSSKANCKANRGLIFYLFITGLLATSTGPASAILMIARKVEMPAGGTSYYVKGSASQLWPDTIGIEHYDPFPELNSGAGKFQCMSHHAHLSSFCPNGGPPEYPGKSTAHHGEPLMLPSGVGVLIRSLEGMVSSFTMDGRIRGSHGERETITVGTHAPTILLQQRLNKDWTDALYNKHLPGPSYSRLKYYETQRAVVLTRVPVVRCVCVLQDPNATTRRIFMPVLPEFKRATSEDKWVNEVVLVTISSLATHTFSKAARVSWVDQNITGFPPEHRMTTGLLFEAPWGSNQSRSAFGCSIDARWANADTIIEYPGFSESRITATMRDKPDNGFINSFLPHPEPSAGWSRINVTPEWLETVNFKLPSNSSGKYEPR</sequence>
<evidence type="ECO:0000313" key="4">
    <source>
        <dbReference type="RefSeq" id="XP_033533963.1"/>
    </source>
</evidence>
<dbReference type="EMBL" id="ML975158">
    <property type="protein sequence ID" value="KAF1812332.1"/>
    <property type="molecule type" value="Genomic_DNA"/>
</dbReference>
<reference evidence="2 4" key="1">
    <citation type="submission" date="2020-01" db="EMBL/GenBank/DDBJ databases">
        <authorList>
            <consortium name="DOE Joint Genome Institute"/>
            <person name="Haridas S."/>
            <person name="Albert R."/>
            <person name="Binder M."/>
            <person name="Bloem J."/>
            <person name="Labutti K."/>
            <person name="Salamov A."/>
            <person name="Andreopoulos B."/>
            <person name="Baker S.E."/>
            <person name="Barry K."/>
            <person name="Bills G."/>
            <person name="Bluhm B.H."/>
            <person name="Cannon C."/>
            <person name="Castanera R."/>
            <person name="Culley D.E."/>
            <person name="Daum C."/>
            <person name="Ezra D."/>
            <person name="Gonzalez J.B."/>
            <person name="Henrissat B."/>
            <person name="Kuo A."/>
            <person name="Liang C."/>
            <person name="Lipzen A."/>
            <person name="Lutzoni F."/>
            <person name="Magnuson J."/>
            <person name="Mondo S."/>
            <person name="Nolan M."/>
            <person name="Ohm R."/>
            <person name="Pangilinan J."/>
            <person name="Park H.-J."/>
            <person name="Ramirez L."/>
            <person name="Alfaro M."/>
            <person name="Sun H."/>
            <person name="Tritt A."/>
            <person name="Yoshinaga Y."/>
            <person name="Zwiers L.-H."/>
            <person name="Turgeon B.G."/>
            <person name="Goodwin S.B."/>
            <person name="Spatafora J.W."/>
            <person name="Crous P.W."/>
            <person name="Grigoriev I.V."/>
        </authorList>
    </citation>
    <scope>NUCLEOTIDE SEQUENCE</scope>
    <source>
        <strain evidence="2 4">CBS 781.70</strain>
    </source>
</reference>
<evidence type="ECO:0000256" key="1">
    <source>
        <dbReference type="SAM" id="Phobius"/>
    </source>
</evidence>